<evidence type="ECO:0000313" key="1">
    <source>
        <dbReference type="EMBL" id="VVE85908.1"/>
    </source>
</evidence>
<organism evidence="1 2">
    <name type="scientific">Pandoraea sputorum</name>
    <dbReference type="NCBI Taxonomy" id="93222"/>
    <lineage>
        <taxon>Bacteria</taxon>
        <taxon>Pseudomonadati</taxon>
        <taxon>Pseudomonadota</taxon>
        <taxon>Betaproteobacteria</taxon>
        <taxon>Burkholderiales</taxon>
        <taxon>Burkholderiaceae</taxon>
        <taxon>Pandoraea</taxon>
    </lineage>
</organism>
<accession>A0A5E5BKM0</accession>
<proteinExistence type="predicted"/>
<protein>
    <submittedName>
        <fullName evidence="1">Uncharacterized protein</fullName>
    </submittedName>
</protein>
<sequence>MRLAHEAIHQIKRDMVKGAARARANGGGRSSRARARTWAHLREEVMIYSRPAEAHSLCCAAPLGGRLTPGPEPIGDRHPGGKITQFHCVLRTNVAHQQPIERMLVQRRQADDFKRVRGFDGKRLVTHVKQPAAQHPRIDLKFTATQSTFDTDLPETGYTENQRILPVRYPLSGCGGQGRGNSRGCQ</sequence>
<dbReference type="Proteomes" id="UP000335538">
    <property type="component" value="Unassembled WGS sequence"/>
</dbReference>
<evidence type="ECO:0000313" key="2">
    <source>
        <dbReference type="Proteomes" id="UP000335538"/>
    </source>
</evidence>
<dbReference type="AlphaFoldDB" id="A0A5E5BKM0"/>
<reference evidence="1 2" key="1">
    <citation type="submission" date="2019-08" db="EMBL/GenBank/DDBJ databases">
        <authorList>
            <person name="Peeters C."/>
        </authorList>
    </citation>
    <scope>NUCLEOTIDE SEQUENCE [LARGE SCALE GENOMIC DNA]</scope>
    <source>
        <strain evidence="1 2">LMG 31121</strain>
    </source>
</reference>
<dbReference type="EMBL" id="CABPSR010000045">
    <property type="protein sequence ID" value="VVE85908.1"/>
    <property type="molecule type" value="Genomic_DNA"/>
</dbReference>
<name>A0A5E5BKM0_9BURK</name>
<gene>
    <name evidence="1" type="ORF">PSP31121_05541</name>
</gene>